<proteinExistence type="predicted"/>
<evidence type="ECO:0000313" key="1">
    <source>
        <dbReference type="EMBL" id="CAI9276791.1"/>
    </source>
</evidence>
<evidence type="ECO:0000313" key="2">
    <source>
        <dbReference type="Proteomes" id="UP001177003"/>
    </source>
</evidence>
<protein>
    <submittedName>
        <fullName evidence="1">Uncharacterized protein</fullName>
    </submittedName>
</protein>
<keyword evidence="2" id="KW-1185">Reference proteome</keyword>
<name>A0AA36DZ17_LACSI</name>
<accession>A0AA36DZ17</accession>
<dbReference type="Proteomes" id="UP001177003">
    <property type="component" value="Chromosome 3"/>
</dbReference>
<dbReference type="AlphaFoldDB" id="A0AA36DZ17"/>
<gene>
    <name evidence="1" type="ORF">LSALG_LOCUS16756</name>
</gene>
<organism evidence="1 2">
    <name type="scientific">Lactuca saligna</name>
    <name type="common">Willowleaf lettuce</name>
    <dbReference type="NCBI Taxonomy" id="75948"/>
    <lineage>
        <taxon>Eukaryota</taxon>
        <taxon>Viridiplantae</taxon>
        <taxon>Streptophyta</taxon>
        <taxon>Embryophyta</taxon>
        <taxon>Tracheophyta</taxon>
        <taxon>Spermatophyta</taxon>
        <taxon>Magnoliopsida</taxon>
        <taxon>eudicotyledons</taxon>
        <taxon>Gunneridae</taxon>
        <taxon>Pentapetalae</taxon>
        <taxon>asterids</taxon>
        <taxon>campanulids</taxon>
        <taxon>Asterales</taxon>
        <taxon>Asteraceae</taxon>
        <taxon>Cichorioideae</taxon>
        <taxon>Cichorieae</taxon>
        <taxon>Lactucinae</taxon>
        <taxon>Lactuca</taxon>
    </lineage>
</organism>
<dbReference type="EMBL" id="OX465079">
    <property type="protein sequence ID" value="CAI9276791.1"/>
    <property type="molecule type" value="Genomic_DNA"/>
</dbReference>
<sequence>MIFIPPPQIHSFNILLQSSLPQKSINLPFLFSTFFVFLSPGLNQIPTSSISLPEDANLPSACSNPNTSIDYHLKKEAKKKEKKKEHKTTKASLSIHATFGGLETTIPPQDQLRVIDTTNCCSRRPRTTLPFSLHTSPLQQEAASLLLPFIPSWRFHWLLTSRCNLRWKSRRESWVYEVGQEMLKQLLIFIIGCLILRTRKSFRSRVLEFKIYDPE</sequence>
<reference evidence="1" key="1">
    <citation type="submission" date="2023-04" db="EMBL/GenBank/DDBJ databases">
        <authorList>
            <person name="Vijverberg K."/>
            <person name="Xiong W."/>
            <person name="Schranz E."/>
        </authorList>
    </citation>
    <scope>NUCLEOTIDE SEQUENCE</scope>
</reference>